<dbReference type="EMBL" id="NRJG01000136">
    <property type="protein sequence ID" value="RIY35353.1"/>
    <property type="molecule type" value="Genomic_DNA"/>
</dbReference>
<dbReference type="InterPro" id="IPR002220">
    <property type="entry name" value="DapA-like"/>
</dbReference>
<dbReference type="PIRSF" id="PIRSF001365">
    <property type="entry name" value="DHDPS"/>
    <property type="match status" value="1"/>
</dbReference>
<evidence type="ECO:0000256" key="5">
    <source>
        <dbReference type="PIRSR" id="PIRSR001365-2"/>
    </source>
</evidence>
<feature type="active site" description="Schiff-base intermediate with substrate" evidence="4">
    <location>
        <position position="165"/>
    </location>
</feature>
<dbReference type="InterPro" id="IPR013785">
    <property type="entry name" value="Aldolase_TIM"/>
</dbReference>
<keyword evidence="1 3" id="KW-0456">Lyase</keyword>
<dbReference type="PANTHER" id="PTHR42849">
    <property type="entry name" value="N-ACETYLNEURAMINATE LYASE"/>
    <property type="match status" value="1"/>
</dbReference>
<organism evidence="6 7">
    <name type="scientific">Psittacicella hinzii</name>
    <dbReference type="NCBI Taxonomy" id="2028575"/>
    <lineage>
        <taxon>Bacteria</taxon>
        <taxon>Pseudomonadati</taxon>
        <taxon>Pseudomonadota</taxon>
        <taxon>Gammaproteobacteria</taxon>
        <taxon>Pasteurellales</taxon>
        <taxon>Psittacicellaceae</taxon>
        <taxon>Psittacicella</taxon>
    </lineage>
</organism>
<dbReference type="PANTHER" id="PTHR42849:SF1">
    <property type="entry name" value="N-ACETYLNEURAMINATE LYASE"/>
    <property type="match status" value="1"/>
</dbReference>
<feature type="binding site" evidence="5">
    <location>
        <position position="48"/>
    </location>
    <ligand>
        <name>pyruvate</name>
        <dbReference type="ChEBI" id="CHEBI:15361"/>
    </ligand>
</feature>
<feature type="binding site" evidence="5">
    <location>
        <position position="206"/>
    </location>
    <ligand>
        <name>pyruvate</name>
        <dbReference type="ChEBI" id="CHEBI:15361"/>
    </ligand>
</feature>
<dbReference type="GO" id="GO:0019262">
    <property type="term" value="P:N-acetylneuraminate catabolic process"/>
    <property type="evidence" value="ECO:0007669"/>
    <property type="project" value="TreeGrafter"/>
</dbReference>
<dbReference type="Gene3D" id="3.20.20.70">
    <property type="entry name" value="Aldolase class I"/>
    <property type="match status" value="1"/>
</dbReference>
<evidence type="ECO:0000313" key="6">
    <source>
        <dbReference type="EMBL" id="RIY35353.1"/>
    </source>
</evidence>
<proteinExistence type="inferred from homology"/>
<dbReference type="GO" id="GO:0005829">
    <property type="term" value="C:cytosol"/>
    <property type="evidence" value="ECO:0007669"/>
    <property type="project" value="TreeGrafter"/>
</dbReference>
<dbReference type="PROSITE" id="PS00666">
    <property type="entry name" value="DHDPS_2"/>
    <property type="match status" value="1"/>
</dbReference>
<evidence type="ECO:0000256" key="4">
    <source>
        <dbReference type="PIRSR" id="PIRSR001365-1"/>
    </source>
</evidence>
<dbReference type="PRINTS" id="PR00146">
    <property type="entry name" value="DHPICSNTHASE"/>
</dbReference>
<dbReference type="SMART" id="SM01130">
    <property type="entry name" value="DHDPS"/>
    <property type="match status" value="1"/>
</dbReference>
<evidence type="ECO:0000256" key="1">
    <source>
        <dbReference type="ARBA" id="ARBA00023239"/>
    </source>
</evidence>
<gene>
    <name evidence="6" type="ORF">CKF58_06785</name>
</gene>
<evidence type="ECO:0000313" key="7">
    <source>
        <dbReference type="Proteomes" id="UP000265916"/>
    </source>
</evidence>
<feature type="active site" description="Proton donor/acceptor" evidence="4">
    <location>
        <position position="137"/>
    </location>
</feature>
<dbReference type="NCBIfam" id="NF003164">
    <property type="entry name" value="PRK04147.1"/>
    <property type="match status" value="1"/>
</dbReference>
<dbReference type="AlphaFoldDB" id="A0A3A1YAM9"/>
<dbReference type="InterPro" id="IPR020625">
    <property type="entry name" value="Schiff_base-form_aldolases_AS"/>
</dbReference>
<keyword evidence="7" id="KW-1185">Reference proteome</keyword>
<reference evidence="6 7" key="1">
    <citation type="submission" date="2017-08" db="EMBL/GenBank/DDBJ databases">
        <title>Reclassification of Bisgaard taxon 37 and 44.</title>
        <authorList>
            <person name="Christensen H."/>
        </authorList>
    </citation>
    <scope>NUCLEOTIDE SEQUENCE [LARGE SCALE GENOMIC DNA]</scope>
    <source>
        <strain evidence="6 7">111</strain>
    </source>
</reference>
<keyword evidence="2" id="KW-0704">Schiff base</keyword>
<dbReference type="OrthoDB" id="199953at2"/>
<dbReference type="GO" id="GO:0008747">
    <property type="term" value="F:N-acetylneuraminate lyase activity"/>
    <property type="evidence" value="ECO:0007669"/>
    <property type="project" value="TreeGrafter"/>
</dbReference>
<accession>A0A3A1YAM9</accession>
<dbReference type="Proteomes" id="UP000265916">
    <property type="component" value="Unassembled WGS sequence"/>
</dbReference>
<sequence>MTKIKGVISALLVSYNSDGTLDEAGTRNIIRYNLEQNKIDGLYIGGSTGENFLIDTDTKKRIFKLAAEEAKGKCALIAQVGGINLLESLELAKYVKELDAYDALSAVTPFYYKFSFAEIKEYYNQIIAAADMDMIIYSIPFLTGVNLSLSQFGELYDNPRVIGVKFTAADFYLLERLRFAYPDKLILSGFDEMLFPALVYKVDGAIGSTYNLNAPLAKAIFAAVAEGNNDKALTLQNKMNNFISAVLDNGLYQTLKECLKLAGVDAQMCVRPPMSQLSTSQKEKAVEIWQNLKADLPQ</sequence>
<comment type="caution">
    <text evidence="6">The sequence shown here is derived from an EMBL/GenBank/DDBJ whole genome shotgun (WGS) entry which is preliminary data.</text>
</comment>
<comment type="similarity">
    <text evidence="3">Belongs to the DapA family.</text>
</comment>
<dbReference type="SUPFAM" id="SSF51569">
    <property type="entry name" value="Aldolase"/>
    <property type="match status" value="1"/>
</dbReference>
<evidence type="ECO:0000256" key="3">
    <source>
        <dbReference type="PIRNR" id="PIRNR001365"/>
    </source>
</evidence>
<dbReference type="RefSeq" id="WP_119532274.1">
    <property type="nucleotide sequence ID" value="NZ_JBHSSP010000023.1"/>
</dbReference>
<evidence type="ECO:0000256" key="2">
    <source>
        <dbReference type="ARBA" id="ARBA00023270"/>
    </source>
</evidence>
<dbReference type="Pfam" id="PF00701">
    <property type="entry name" value="DHDPS"/>
    <property type="match status" value="1"/>
</dbReference>
<protein>
    <submittedName>
        <fullName evidence="6">N-acetylneuraminate lyase</fullName>
    </submittedName>
</protein>
<name>A0A3A1YAM9_9GAMM</name>